<protein>
    <recommendedName>
        <fullName evidence="3">Lysozyme g</fullName>
    </recommendedName>
</protein>
<evidence type="ECO:0000313" key="1">
    <source>
        <dbReference type="EMBL" id="RUS83812.1"/>
    </source>
</evidence>
<feature type="non-terminal residue" evidence="1">
    <location>
        <position position="148"/>
    </location>
</feature>
<dbReference type="InterPro" id="IPR023346">
    <property type="entry name" value="Lysozyme-like_dom_sf"/>
</dbReference>
<dbReference type="InterPro" id="IPR002152">
    <property type="entry name" value="Glyco_hydro_23"/>
</dbReference>
<dbReference type="PRINTS" id="PR00749">
    <property type="entry name" value="LYSOZYMEG"/>
</dbReference>
<dbReference type="OrthoDB" id="10021790at2759"/>
<dbReference type="AlphaFoldDB" id="A0A433TQC7"/>
<dbReference type="GO" id="GO:0009253">
    <property type="term" value="P:peptidoglycan catabolic process"/>
    <property type="evidence" value="ECO:0007669"/>
    <property type="project" value="InterPro"/>
</dbReference>
<dbReference type="GO" id="GO:0003796">
    <property type="term" value="F:lysozyme activity"/>
    <property type="evidence" value="ECO:0007669"/>
    <property type="project" value="InterPro"/>
</dbReference>
<dbReference type="PANTHER" id="PTHR31698">
    <property type="entry name" value="LYSOZYME G FAMILY MEMBER"/>
    <property type="match status" value="1"/>
</dbReference>
<keyword evidence="2" id="KW-1185">Reference proteome</keyword>
<dbReference type="SUPFAM" id="SSF53955">
    <property type="entry name" value="Lysozyme-like"/>
    <property type="match status" value="1"/>
</dbReference>
<name>A0A433TQC7_ELYCH</name>
<proteinExistence type="predicted"/>
<sequence length="148" mass="16087">GVAASEREVRYDLPELDKRRTCYQQVADENCIQASVIAALASRESRGGKLLYSTGGYGDGGRAWGILQCDTLASGMNCKACDWDSCCHIRMMVSQLLVPNIDAVSGVAAYNFGVSNVQTWGGLDKGSADDDYSNDVMARAKYLYNHGW</sequence>
<accession>A0A433TQC7</accession>
<dbReference type="EMBL" id="RQTK01000229">
    <property type="protein sequence ID" value="RUS83812.1"/>
    <property type="molecule type" value="Genomic_DNA"/>
</dbReference>
<dbReference type="Gene3D" id="1.10.530.10">
    <property type="match status" value="1"/>
</dbReference>
<comment type="caution">
    <text evidence="1">The sequence shown here is derived from an EMBL/GenBank/DDBJ whole genome shotgun (WGS) entry which is preliminary data.</text>
</comment>
<evidence type="ECO:0000313" key="2">
    <source>
        <dbReference type="Proteomes" id="UP000271974"/>
    </source>
</evidence>
<evidence type="ECO:0008006" key="3">
    <source>
        <dbReference type="Google" id="ProtNLM"/>
    </source>
</evidence>
<dbReference type="STRING" id="188477.A0A433TQC7"/>
<reference evidence="1 2" key="1">
    <citation type="submission" date="2019-01" db="EMBL/GenBank/DDBJ databases">
        <title>A draft genome assembly of the solar-powered sea slug Elysia chlorotica.</title>
        <authorList>
            <person name="Cai H."/>
            <person name="Li Q."/>
            <person name="Fang X."/>
            <person name="Li J."/>
            <person name="Curtis N.E."/>
            <person name="Altenburger A."/>
            <person name="Shibata T."/>
            <person name="Feng M."/>
            <person name="Maeda T."/>
            <person name="Schwartz J.A."/>
            <person name="Shigenobu S."/>
            <person name="Lundholm N."/>
            <person name="Nishiyama T."/>
            <person name="Yang H."/>
            <person name="Hasebe M."/>
            <person name="Li S."/>
            <person name="Pierce S.K."/>
            <person name="Wang J."/>
        </authorList>
    </citation>
    <scope>NUCLEOTIDE SEQUENCE [LARGE SCALE GENOMIC DNA]</scope>
    <source>
        <strain evidence="1">EC2010</strain>
        <tissue evidence="1">Whole organism of an adult</tissue>
    </source>
</reference>
<gene>
    <name evidence="1" type="ORF">EGW08_008424</name>
</gene>
<organism evidence="1 2">
    <name type="scientific">Elysia chlorotica</name>
    <name type="common">Eastern emerald elysia</name>
    <name type="synonym">Sea slug</name>
    <dbReference type="NCBI Taxonomy" id="188477"/>
    <lineage>
        <taxon>Eukaryota</taxon>
        <taxon>Metazoa</taxon>
        <taxon>Spiralia</taxon>
        <taxon>Lophotrochozoa</taxon>
        <taxon>Mollusca</taxon>
        <taxon>Gastropoda</taxon>
        <taxon>Heterobranchia</taxon>
        <taxon>Euthyneura</taxon>
        <taxon>Panpulmonata</taxon>
        <taxon>Sacoglossa</taxon>
        <taxon>Placobranchoidea</taxon>
        <taxon>Plakobranchidae</taxon>
        <taxon>Elysia</taxon>
    </lineage>
</organism>
<dbReference type="Proteomes" id="UP000271974">
    <property type="component" value="Unassembled WGS sequence"/>
</dbReference>
<feature type="non-terminal residue" evidence="1">
    <location>
        <position position="1"/>
    </location>
</feature>
<dbReference type="PANTHER" id="PTHR31698:SF8">
    <property type="entry name" value="LYSOZYME G-RELATED"/>
    <property type="match status" value="1"/>
</dbReference>